<dbReference type="Proteomes" id="UP000631553">
    <property type="component" value="Unassembled WGS sequence"/>
</dbReference>
<dbReference type="NCBIfam" id="NF038353">
    <property type="entry name" value="FxLYD_dom"/>
    <property type="match status" value="1"/>
</dbReference>
<sequence length="79" mass="8413">MQRHGLDGDHRLHGENNGSKARRVTLEVEYRDVSGARLDTDTAYVGSVPAGDTVRGEQSTFLNASPGSGAITCKIVKVS</sequence>
<dbReference type="RefSeq" id="WP_179805602.1">
    <property type="nucleotide sequence ID" value="NZ_JACCCQ010000001.1"/>
</dbReference>
<feature type="compositionally biased region" description="Basic and acidic residues" evidence="1">
    <location>
        <begin position="1"/>
        <end position="14"/>
    </location>
</feature>
<proteinExistence type="predicted"/>
<dbReference type="InterPro" id="IPR047676">
    <property type="entry name" value="FxLYD_dom"/>
</dbReference>
<dbReference type="EMBL" id="JACCCQ010000001">
    <property type="protein sequence ID" value="NYF60026.1"/>
    <property type="molecule type" value="Genomic_DNA"/>
</dbReference>
<feature type="region of interest" description="Disordered" evidence="1">
    <location>
        <begin position="1"/>
        <end position="22"/>
    </location>
</feature>
<gene>
    <name evidence="2" type="ORF">HDA35_005857</name>
</gene>
<evidence type="ECO:0000313" key="2">
    <source>
        <dbReference type="EMBL" id="NYF60026.1"/>
    </source>
</evidence>
<comment type="caution">
    <text evidence="2">The sequence shown here is derived from an EMBL/GenBank/DDBJ whole genome shotgun (WGS) entry which is preliminary data.</text>
</comment>
<evidence type="ECO:0000256" key="1">
    <source>
        <dbReference type="SAM" id="MobiDB-lite"/>
    </source>
</evidence>
<evidence type="ECO:0000313" key="3">
    <source>
        <dbReference type="Proteomes" id="UP000631553"/>
    </source>
</evidence>
<name>A0ABX2RY44_9ACTN</name>
<organism evidence="2 3">
    <name type="scientific">Micromonospora purpureochromogenes</name>
    <dbReference type="NCBI Taxonomy" id="47872"/>
    <lineage>
        <taxon>Bacteria</taxon>
        <taxon>Bacillati</taxon>
        <taxon>Actinomycetota</taxon>
        <taxon>Actinomycetes</taxon>
        <taxon>Micromonosporales</taxon>
        <taxon>Micromonosporaceae</taxon>
        <taxon>Micromonospora</taxon>
    </lineage>
</organism>
<accession>A0ABX2RY44</accession>
<protein>
    <submittedName>
        <fullName evidence="2">Uncharacterized protein</fullName>
    </submittedName>
</protein>
<keyword evidence="3" id="KW-1185">Reference proteome</keyword>
<reference evidence="2 3" key="1">
    <citation type="submission" date="2020-07" db="EMBL/GenBank/DDBJ databases">
        <title>Sequencing the genomes of 1000 actinobacteria strains.</title>
        <authorList>
            <person name="Klenk H.-P."/>
        </authorList>
    </citation>
    <scope>NUCLEOTIDE SEQUENCE [LARGE SCALE GENOMIC DNA]</scope>
    <source>
        <strain evidence="2 3">DSM 43814</strain>
    </source>
</reference>